<evidence type="ECO:0000256" key="2">
    <source>
        <dbReference type="ARBA" id="ARBA00022603"/>
    </source>
</evidence>
<feature type="domain" description="Methyltransferase type 11" evidence="5">
    <location>
        <begin position="52"/>
        <end position="149"/>
    </location>
</feature>
<evidence type="ECO:0000256" key="3">
    <source>
        <dbReference type="ARBA" id="ARBA00022679"/>
    </source>
</evidence>
<keyword evidence="7" id="KW-1185">Reference proteome</keyword>
<dbReference type="InterPro" id="IPR013216">
    <property type="entry name" value="Methyltransf_11"/>
</dbReference>
<dbReference type="Proteomes" id="UP001230156">
    <property type="component" value="Unassembled WGS sequence"/>
</dbReference>
<dbReference type="Gene3D" id="3.40.50.150">
    <property type="entry name" value="Vaccinia Virus protein VP39"/>
    <property type="match status" value="1"/>
</dbReference>
<proteinExistence type="predicted"/>
<evidence type="ECO:0000256" key="4">
    <source>
        <dbReference type="ARBA" id="ARBA00025707"/>
    </source>
</evidence>
<organism evidence="6 7">
    <name type="scientific">Dongia sedimenti</name>
    <dbReference type="NCBI Taxonomy" id="3064282"/>
    <lineage>
        <taxon>Bacteria</taxon>
        <taxon>Pseudomonadati</taxon>
        <taxon>Pseudomonadota</taxon>
        <taxon>Alphaproteobacteria</taxon>
        <taxon>Rhodospirillales</taxon>
        <taxon>Dongiaceae</taxon>
        <taxon>Dongia</taxon>
    </lineage>
</organism>
<keyword evidence="3" id="KW-0808">Transferase</keyword>
<protein>
    <submittedName>
        <fullName evidence="6">Methyltransferase domain-containing protein</fullName>
    </submittedName>
</protein>
<evidence type="ECO:0000313" key="6">
    <source>
        <dbReference type="EMBL" id="MDQ7248244.1"/>
    </source>
</evidence>
<name>A0ABU0YKJ4_9PROT</name>
<evidence type="ECO:0000259" key="5">
    <source>
        <dbReference type="Pfam" id="PF08241"/>
    </source>
</evidence>
<dbReference type="PANTHER" id="PTHR44307:SF2">
    <property type="entry name" value="PHOSPHOETHANOLAMINE METHYLTRANSFERASE ISOFORM X1"/>
    <property type="match status" value="1"/>
</dbReference>
<evidence type="ECO:0000313" key="7">
    <source>
        <dbReference type="Proteomes" id="UP001230156"/>
    </source>
</evidence>
<dbReference type="SUPFAM" id="SSF53335">
    <property type="entry name" value="S-adenosyl-L-methionine-dependent methyltransferases"/>
    <property type="match status" value="1"/>
</dbReference>
<dbReference type="CDD" id="cd02440">
    <property type="entry name" value="AdoMet_MTases"/>
    <property type="match status" value="1"/>
</dbReference>
<comment type="caution">
    <text evidence="6">The sequence shown here is derived from an EMBL/GenBank/DDBJ whole genome shotgun (WGS) entry which is preliminary data.</text>
</comment>
<dbReference type="GO" id="GO:0008168">
    <property type="term" value="F:methyltransferase activity"/>
    <property type="evidence" value="ECO:0007669"/>
    <property type="project" value="UniProtKB-KW"/>
</dbReference>
<dbReference type="InterPro" id="IPR029063">
    <property type="entry name" value="SAM-dependent_MTases_sf"/>
</dbReference>
<dbReference type="EMBL" id="JAUYVI010000003">
    <property type="protein sequence ID" value="MDQ7248244.1"/>
    <property type="molecule type" value="Genomic_DNA"/>
</dbReference>
<evidence type="ECO:0000256" key="1">
    <source>
        <dbReference type="ARBA" id="ARBA00005189"/>
    </source>
</evidence>
<dbReference type="Pfam" id="PF08241">
    <property type="entry name" value="Methyltransf_11"/>
    <property type="match status" value="1"/>
</dbReference>
<dbReference type="PANTHER" id="PTHR44307">
    <property type="entry name" value="PHOSPHOETHANOLAMINE METHYLTRANSFERASE"/>
    <property type="match status" value="1"/>
</dbReference>
<accession>A0ABU0YKJ4</accession>
<dbReference type="GO" id="GO:0032259">
    <property type="term" value="P:methylation"/>
    <property type="evidence" value="ECO:0007669"/>
    <property type="project" value="UniProtKB-KW"/>
</dbReference>
<comment type="pathway">
    <text evidence="4">Phospholipid metabolism.</text>
</comment>
<sequence>MSAEASAAHEEYDARMLTLLQIIWGEGFLSPGGPQAVRAIVEGLDLRDKTVLDIGCGIGGLDEVLAGECGARVVGLDVAKLIVQLGQARIARSPLRDRIEIRLTEPGPLPFADASFDVVFGKDAWLHIPDKAGFFAEVFRVLKPGGIVTCGDWMKSPGPYSRDMEYFFKMEGLTYNLVTLAEYGQLVHGAGFGDVTLEDITARNAKDAQDELARMKGPLHDTLTQALGAEARDFFIEDWRSLTVVLDKGELRPARMRARKPR</sequence>
<keyword evidence="2 6" id="KW-0489">Methyltransferase</keyword>
<gene>
    <name evidence="6" type="ORF">Q8A70_11240</name>
</gene>
<dbReference type="RefSeq" id="WP_379955695.1">
    <property type="nucleotide sequence ID" value="NZ_JAUYVI010000003.1"/>
</dbReference>
<reference evidence="7" key="1">
    <citation type="submission" date="2023-08" db="EMBL/GenBank/DDBJ databases">
        <title>Rhodospirillaceae gen. nov., a novel taxon isolated from the Yangtze River Yuezi River estuary sludge.</title>
        <authorList>
            <person name="Ruan L."/>
        </authorList>
    </citation>
    <scope>NUCLEOTIDE SEQUENCE [LARGE SCALE GENOMIC DNA]</scope>
    <source>
        <strain evidence="7">R-7</strain>
    </source>
</reference>
<comment type="pathway">
    <text evidence="1">Lipid metabolism.</text>
</comment>